<feature type="region of interest" description="Disordered" evidence="1">
    <location>
        <begin position="232"/>
        <end position="252"/>
    </location>
</feature>
<dbReference type="EMBL" id="BQNB010019917">
    <property type="protein sequence ID" value="GJT90399.1"/>
    <property type="molecule type" value="Genomic_DNA"/>
</dbReference>
<reference evidence="2" key="1">
    <citation type="journal article" date="2022" name="Int. J. Mol. Sci.">
        <title>Draft Genome of Tanacetum Coccineum: Genomic Comparison of Closely Related Tanacetum-Family Plants.</title>
        <authorList>
            <person name="Yamashiro T."/>
            <person name="Shiraishi A."/>
            <person name="Nakayama K."/>
            <person name="Satake H."/>
        </authorList>
    </citation>
    <scope>NUCLEOTIDE SEQUENCE</scope>
</reference>
<evidence type="ECO:0000313" key="2">
    <source>
        <dbReference type="EMBL" id="GJT90399.1"/>
    </source>
</evidence>
<protein>
    <recommendedName>
        <fullName evidence="4">Histone deacetylase 14</fullName>
    </recommendedName>
</protein>
<name>A0ABQ5HRG9_9ASTR</name>
<dbReference type="Proteomes" id="UP001151760">
    <property type="component" value="Unassembled WGS sequence"/>
</dbReference>
<proteinExistence type="predicted"/>
<evidence type="ECO:0000313" key="3">
    <source>
        <dbReference type="Proteomes" id="UP001151760"/>
    </source>
</evidence>
<evidence type="ECO:0000256" key="1">
    <source>
        <dbReference type="SAM" id="MobiDB-lite"/>
    </source>
</evidence>
<feature type="region of interest" description="Disordered" evidence="1">
    <location>
        <begin position="163"/>
        <end position="205"/>
    </location>
</feature>
<organism evidence="2 3">
    <name type="scientific">Tanacetum coccineum</name>
    <dbReference type="NCBI Taxonomy" id="301880"/>
    <lineage>
        <taxon>Eukaryota</taxon>
        <taxon>Viridiplantae</taxon>
        <taxon>Streptophyta</taxon>
        <taxon>Embryophyta</taxon>
        <taxon>Tracheophyta</taxon>
        <taxon>Spermatophyta</taxon>
        <taxon>Magnoliopsida</taxon>
        <taxon>eudicotyledons</taxon>
        <taxon>Gunneridae</taxon>
        <taxon>Pentapetalae</taxon>
        <taxon>asterids</taxon>
        <taxon>campanulids</taxon>
        <taxon>Asterales</taxon>
        <taxon>Asteraceae</taxon>
        <taxon>Asteroideae</taxon>
        <taxon>Anthemideae</taxon>
        <taxon>Anthemidinae</taxon>
        <taxon>Tanacetum</taxon>
    </lineage>
</organism>
<evidence type="ECO:0008006" key="4">
    <source>
        <dbReference type="Google" id="ProtNLM"/>
    </source>
</evidence>
<gene>
    <name evidence="2" type="ORF">Tco_1079244</name>
</gene>
<reference evidence="2" key="2">
    <citation type="submission" date="2022-01" db="EMBL/GenBank/DDBJ databases">
        <authorList>
            <person name="Yamashiro T."/>
            <person name="Shiraishi A."/>
            <person name="Satake H."/>
            <person name="Nakayama K."/>
        </authorList>
    </citation>
    <scope>NUCLEOTIDE SEQUENCE</scope>
</reference>
<accession>A0ABQ5HRG9</accession>
<keyword evidence="3" id="KW-1185">Reference proteome</keyword>
<comment type="caution">
    <text evidence="2">The sequence shown here is derived from an EMBL/GenBank/DDBJ whole genome shotgun (WGS) entry which is preliminary data.</text>
</comment>
<sequence length="284" mass="31811">MLWGFLSRTNVDYAELLREEFIQGIQVFFARRDSNKDPSKKPTPHVIPYCRFINMIIYFLGSKFNIHRRPESPRHVTGNDFLLGNLKFVPKGKKDGVFGMPIPKELITEAIQKSEYYKQYVEMAARKATVQVPIGGVAIHEPVSEATQQLLVVEGKGKAISNDEQAAQSLPSTQPEDDTSANIVCDTSSPTDAETVAETGNTNSEGDIEILNIGEEQGEDVTTKVDLQEKTTEIDEGQARSNPGKTPESRPPLEHVMRLCNYIPFILTFNLNTKNNVCFSYVFH</sequence>